<geneLocation type="mitochondrion" evidence="2"/>
<accession>A0A6G6A4Q1</accession>
<evidence type="ECO:0000256" key="1">
    <source>
        <dbReference type="SAM" id="Phobius"/>
    </source>
</evidence>
<dbReference type="RefSeq" id="YP_009740456.1">
    <property type="nucleotide sequence ID" value="NC_046522.1"/>
</dbReference>
<reference evidence="2" key="1">
    <citation type="journal article" date="2020" name="Mitochondrial DNA Part B Resour">
        <title>Complete mitochondrial genome of Pseudachorutes palmiensis (Collembola: Neanuridae).</title>
        <authorList>
            <person name="Dong J."/>
            <person name="Zhang F."/>
            <person name="Wang X."/>
        </authorList>
    </citation>
    <scope>NUCLEOTIDE SEQUENCE</scope>
</reference>
<dbReference type="EMBL" id="MK409685">
    <property type="protein sequence ID" value="QID03183.1"/>
    <property type="molecule type" value="Genomic_DNA"/>
</dbReference>
<keyword evidence="1" id="KW-1133">Transmembrane helix</keyword>
<sequence length="160" mass="18422">MLMVLLFISMTATTLFMSSHPVTILTMILTQTFLICISLWIMIKSSWFSFILFLIFLGGLMVLFVYVVSLASNEKFEMKMSLFYQMITLNSLMVLIVGVWNYFQVNNLLVDQTNMLMKTMMIFSSSNILTSILIMTYLLFTLLVAVKIASKYEGPLRKIN</sequence>
<proteinExistence type="predicted"/>
<keyword evidence="2" id="KW-0496">Mitochondrion</keyword>
<name>A0A6G6A4Q1_9HEXA</name>
<evidence type="ECO:0000313" key="2">
    <source>
        <dbReference type="EMBL" id="QID03183.1"/>
    </source>
</evidence>
<keyword evidence="1" id="KW-0812">Transmembrane</keyword>
<dbReference type="GeneID" id="44796810"/>
<dbReference type="CTD" id="4541"/>
<feature type="transmembrane region" description="Helical" evidence="1">
    <location>
        <begin position="123"/>
        <end position="149"/>
    </location>
</feature>
<feature type="transmembrane region" description="Helical" evidence="1">
    <location>
        <begin position="47"/>
        <end position="70"/>
    </location>
</feature>
<dbReference type="AlphaFoldDB" id="A0A6G6A4Q1"/>
<organism evidence="2">
    <name type="scientific">Salina celebensis</name>
    <dbReference type="NCBI Taxonomy" id="1588069"/>
    <lineage>
        <taxon>Eukaryota</taxon>
        <taxon>Metazoa</taxon>
        <taxon>Ecdysozoa</taxon>
        <taxon>Arthropoda</taxon>
        <taxon>Hexapoda</taxon>
        <taxon>Collembola</taxon>
        <taxon>Entomobryomorpha</taxon>
        <taxon>Entomobryoidea</taxon>
        <taxon>Paronellidae</taxon>
        <taxon>Salina</taxon>
    </lineage>
</organism>
<feature type="transmembrane region" description="Helical" evidence="1">
    <location>
        <begin position="82"/>
        <end position="103"/>
    </location>
</feature>
<protein>
    <submittedName>
        <fullName evidence="2">NADH dehydrogenase subunit 6</fullName>
    </submittedName>
</protein>
<keyword evidence="1" id="KW-0472">Membrane</keyword>
<gene>
    <name evidence="2" type="primary">ND6</name>
</gene>
<feature type="transmembrane region" description="Helical" evidence="1">
    <location>
        <begin position="21"/>
        <end position="41"/>
    </location>
</feature>